<dbReference type="EMBL" id="JAVDQD010000004">
    <property type="protein sequence ID" value="MDR6240208.1"/>
    <property type="molecule type" value="Genomic_DNA"/>
</dbReference>
<dbReference type="PANTHER" id="PTHR43133:SF8">
    <property type="entry name" value="RNA POLYMERASE SIGMA FACTOR HI_1459-RELATED"/>
    <property type="match status" value="1"/>
</dbReference>
<protein>
    <submittedName>
        <fullName evidence="8">RNA polymerase sigma-70 factor (ECF subfamily)</fullName>
    </submittedName>
</protein>
<dbReference type="InterPro" id="IPR013325">
    <property type="entry name" value="RNA_pol_sigma_r2"/>
</dbReference>
<keyword evidence="3" id="KW-0731">Sigma factor</keyword>
<keyword evidence="9" id="KW-1185">Reference proteome</keyword>
<evidence type="ECO:0000256" key="5">
    <source>
        <dbReference type="ARBA" id="ARBA00023163"/>
    </source>
</evidence>
<dbReference type="GO" id="GO:0016987">
    <property type="term" value="F:sigma factor activity"/>
    <property type="evidence" value="ECO:0007669"/>
    <property type="project" value="UniProtKB-KW"/>
</dbReference>
<evidence type="ECO:0000256" key="4">
    <source>
        <dbReference type="ARBA" id="ARBA00023125"/>
    </source>
</evidence>
<dbReference type="Proteomes" id="UP001185092">
    <property type="component" value="Unassembled WGS sequence"/>
</dbReference>
<dbReference type="InterPro" id="IPR013324">
    <property type="entry name" value="RNA_pol_sigma_r3/r4-like"/>
</dbReference>
<dbReference type="PANTHER" id="PTHR43133">
    <property type="entry name" value="RNA POLYMERASE ECF-TYPE SIGMA FACTO"/>
    <property type="match status" value="1"/>
</dbReference>
<dbReference type="InterPro" id="IPR039425">
    <property type="entry name" value="RNA_pol_sigma-70-like"/>
</dbReference>
<dbReference type="Gene3D" id="1.10.10.10">
    <property type="entry name" value="Winged helix-like DNA-binding domain superfamily/Winged helix DNA-binding domain"/>
    <property type="match status" value="1"/>
</dbReference>
<accession>A0AAE4BTW5</accession>
<evidence type="ECO:0000259" key="6">
    <source>
        <dbReference type="Pfam" id="PF04542"/>
    </source>
</evidence>
<dbReference type="SUPFAM" id="SSF88659">
    <property type="entry name" value="Sigma3 and sigma4 domains of RNA polymerase sigma factors"/>
    <property type="match status" value="1"/>
</dbReference>
<dbReference type="InterPro" id="IPR036388">
    <property type="entry name" value="WH-like_DNA-bd_sf"/>
</dbReference>
<dbReference type="InterPro" id="IPR014284">
    <property type="entry name" value="RNA_pol_sigma-70_dom"/>
</dbReference>
<dbReference type="Pfam" id="PF08281">
    <property type="entry name" value="Sigma70_r4_2"/>
    <property type="match status" value="1"/>
</dbReference>
<name>A0AAE4BTW5_9BACT</name>
<dbReference type="NCBIfam" id="TIGR02937">
    <property type="entry name" value="sigma70-ECF"/>
    <property type="match status" value="1"/>
</dbReference>
<feature type="domain" description="RNA polymerase sigma factor 70 region 4 type 2" evidence="7">
    <location>
        <begin position="121"/>
        <end position="173"/>
    </location>
</feature>
<reference evidence="8" key="1">
    <citation type="submission" date="2023-07" db="EMBL/GenBank/DDBJ databases">
        <title>Genomic Encyclopedia of Type Strains, Phase IV (KMG-IV): sequencing the most valuable type-strain genomes for metagenomic binning, comparative biology and taxonomic classification.</title>
        <authorList>
            <person name="Goeker M."/>
        </authorList>
    </citation>
    <scope>NUCLEOTIDE SEQUENCE</scope>
    <source>
        <strain evidence="8">DSM 26174</strain>
    </source>
</reference>
<evidence type="ECO:0000259" key="7">
    <source>
        <dbReference type="Pfam" id="PF08281"/>
    </source>
</evidence>
<proteinExistence type="inferred from homology"/>
<dbReference type="Pfam" id="PF04542">
    <property type="entry name" value="Sigma70_r2"/>
    <property type="match status" value="1"/>
</dbReference>
<dbReference type="Gene3D" id="1.10.1740.10">
    <property type="match status" value="1"/>
</dbReference>
<evidence type="ECO:0000313" key="9">
    <source>
        <dbReference type="Proteomes" id="UP001185092"/>
    </source>
</evidence>
<dbReference type="AlphaFoldDB" id="A0AAE4BTW5"/>
<gene>
    <name evidence="8" type="ORF">HNQ88_003274</name>
</gene>
<comment type="caution">
    <text evidence="8">The sequence shown here is derived from an EMBL/GenBank/DDBJ whole genome shotgun (WGS) entry which is preliminary data.</text>
</comment>
<evidence type="ECO:0000256" key="3">
    <source>
        <dbReference type="ARBA" id="ARBA00023082"/>
    </source>
</evidence>
<dbReference type="InterPro" id="IPR007627">
    <property type="entry name" value="RNA_pol_sigma70_r2"/>
</dbReference>
<organism evidence="8 9">
    <name type="scientific">Aureibacter tunicatorum</name>
    <dbReference type="NCBI Taxonomy" id="866807"/>
    <lineage>
        <taxon>Bacteria</taxon>
        <taxon>Pseudomonadati</taxon>
        <taxon>Bacteroidota</taxon>
        <taxon>Cytophagia</taxon>
        <taxon>Cytophagales</taxon>
        <taxon>Persicobacteraceae</taxon>
        <taxon>Aureibacter</taxon>
    </lineage>
</organism>
<dbReference type="SUPFAM" id="SSF88946">
    <property type="entry name" value="Sigma2 domain of RNA polymerase sigma factors"/>
    <property type="match status" value="1"/>
</dbReference>
<evidence type="ECO:0000256" key="1">
    <source>
        <dbReference type="ARBA" id="ARBA00010641"/>
    </source>
</evidence>
<dbReference type="RefSeq" id="WP_309940090.1">
    <property type="nucleotide sequence ID" value="NZ_AP025305.1"/>
</dbReference>
<evidence type="ECO:0000256" key="2">
    <source>
        <dbReference type="ARBA" id="ARBA00023015"/>
    </source>
</evidence>
<evidence type="ECO:0000313" key="8">
    <source>
        <dbReference type="EMBL" id="MDR6240208.1"/>
    </source>
</evidence>
<sequence length="189" mass="22190">MEKLEDAYIVEKVKSGDRQLFAYLVNRHKQMVYRLCFRILGSNEEAEECAQDVFVKAYRSLGKFKGDSQFSTWLYRIAYNTSLTRLDKIKRKSFEALETNQMAESVEPEGYMNLCHEEQKQYLNKALSLLAPEEKVLMELYYFKEMSLKEISEITGKPENNIKVKIHRSRAKLKASMLQSLKHEIKSLL</sequence>
<feature type="domain" description="RNA polymerase sigma-70 region 2" evidence="6">
    <location>
        <begin position="24"/>
        <end position="91"/>
    </location>
</feature>
<keyword evidence="4" id="KW-0238">DNA-binding</keyword>
<comment type="similarity">
    <text evidence="1">Belongs to the sigma-70 factor family. ECF subfamily.</text>
</comment>
<keyword evidence="5" id="KW-0804">Transcription</keyword>
<dbReference type="GO" id="GO:0003677">
    <property type="term" value="F:DNA binding"/>
    <property type="evidence" value="ECO:0007669"/>
    <property type="project" value="UniProtKB-KW"/>
</dbReference>
<dbReference type="GO" id="GO:0006352">
    <property type="term" value="P:DNA-templated transcription initiation"/>
    <property type="evidence" value="ECO:0007669"/>
    <property type="project" value="InterPro"/>
</dbReference>
<dbReference type="InterPro" id="IPR013249">
    <property type="entry name" value="RNA_pol_sigma70_r4_t2"/>
</dbReference>
<dbReference type="CDD" id="cd06171">
    <property type="entry name" value="Sigma70_r4"/>
    <property type="match status" value="1"/>
</dbReference>
<keyword evidence="2" id="KW-0805">Transcription regulation</keyword>